<dbReference type="Proteomes" id="UP000053711">
    <property type="component" value="Unassembled WGS sequence"/>
</dbReference>
<name>A0ACB4UN90_9ACTN</name>
<reference evidence="1 2" key="1">
    <citation type="journal article" date="2013" name="BMC Genomics">
        <title>Comparative genomics reveals distinct host-interacting traits of three major human-associated propionibacteria.</title>
        <authorList>
            <person name="Mak T.N."/>
            <person name="Schmid M."/>
            <person name="Brzuszkiewicz E."/>
            <person name="Zeng G."/>
            <person name="Meyer R."/>
            <person name="Sfanos K.S."/>
            <person name="Brinkmann V."/>
            <person name="Meyer T.F."/>
            <person name="Bruggemann H."/>
        </authorList>
    </citation>
    <scope>NUCLEOTIDE SEQUENCE [LARGE SCALE GENOMIC DNA]</scope>
    <source>
        <strain evidence="1 2">TM11</strain>
    </source>
</reference>
<comment type="caution">
    <text evidence="1">The sequence shown here is derived from an EMBL/GenBank/DDBJ whole genome shotgun (WGS) entry which is preliminary data.</text>
</comment>
<dbReference type="EMBL" id="AOST01000051">
    <property type="protein sequence ID" value="ERF66092.1"/>
    <property type="molecule type" value="Genomic_DNA"/>
</dbReference>
<evidence type="ECO:0000313" key="2">
    <source>
        <dbReference type="Proteomes" id="UP000053711"/>
    </source>
</evidence>
<gene>
    <name evidence="1" type="ORF">H640_05571</name>
</gene>
<organism evidence="1 2">
    <name type="scientific">Cutibacterium granulosum TM11</name>
    <dbReference type="NCBI Taxonomy" id="1292373"/>
    <lineage>
        <taxon>Bacteria</taxon>
        <taxon>Bacillati</taxon>
        <taxon>Actinomycetota</taxon>
        <taxon>Actinomycetes</taxon>
        <taxon>Propionibacteriales</taxon>
        <taxon>Propionibacteriaceae</taxon>
        <taxon>Cutibacterium</taxon>
    </lineage>
</organism>
<proteinExistence type="predicted"/>
<keyword evidence="2" id="KW-1185">Reference proteome</keyword>
<accession>A0ACB4UN90</accession>
<protein>
    <submittedName>
        <fullName evidence="1">Uncharacterized protein</fullName>
    </submittedName>
</protein>
<sequence length="196" mass="21381">MTGTDDILDLRVTNEQRDRVIDYLGVALADGRLDHGEWEQRVEQAMRAKTRRELNATLRGLATVPLVSSAVSTRPLPTHGSSVGAGIVGLSALFTGPFGPLVGVVISERGSWSRRQIAKQANFQIDMFGLVVITMIVIGVGNMDLNGVVGDAMWAWGIVWVLGTLIRAIKAFEGTDWDDPVMKMLPRIVDEGQRPD</sequence>
<evidence type="ECO:0000313" key="1">
    <source>
        <dbReference type="EMBL" id="ERF66092.1"/>
    </source>
</evidence>